<comment type="similarity">
    <text evidence="1">Belongs to the N(4)/N(6)-methyltransferase family.</text>
</comment>
<keyword evidence="3" id="KW-0808">Transferase</keyword>
<dbReference type="InterPro" id="IPR002295">
    <property type="entry name" value="N4/N6-MTase_EcoPI_Mod-like"/>
</dbReference>
<dbReference type="Gene3D" id="3.40.50.150">
    <property type="entry name" value="Vaccinia Virus protein VP39"/>
    <property type="match status" value="1"/>
</dbReference>
<dbReference type="Pfam" id="PF01555">
    <property type="entry name" value="N6_N4_Mtase"/>
    <property type="match status" value="1"/>
</dbReference>
<dbReference type="InterPro" id="IPR002941">
    <property type="entry name" value="DNA_methylase_N4/N6"/>
</dbReference>
<feature type="domain" description="DNA methylase N-4/N-6" evidence="5">
    <location>
        <begin position="120"/>
        <end position="437"/>
    </location>
</feature>
<gene>
    <name evidence="6" type="ORF">INF26_08310</name>
</gene>
<dbReference type="SUPFAM" id="SSF53335">
    <property type="entry name" value="S-adenosyl-L-methionine-dependent methyltransferases"/>
    <property type="match status" value="1"/>
</dbReference>
<proteinExistence type="inferred from homology"/>
<dbReference type="RefSeq" id="WP_193530465.1">
    <property type="nucleotide sequence ID" value="NZ_JADCJZ010000003.1"/>
</dbReference>
<evidence type="ECO:0000256" key="1">
    <source>
        <dbReference type="ARBA" id="ARBA00006594"/>
    </source>
</evidence>
<dbReference type="PRINTS" id="PR00506">
    <property type="entry name" value="D21N6MTFRASE"/>
</dbReference>
<dbReference type="EMBL" id="JADCJZ010000003">
    <property type="protein sequence ID" value="MBE5024843.1"/>
    <property type="molecule type" value="Genomic_DNA"/>
</dbReference>
<dbReference type="InterPro" id="IPR002052">
    <property type="entry name" value="DNA_methylase_N6_adenine_CS"/>
</dbReference>
<dbReference type="Proteomes" id="UP001194273">
    <property type="component" value="Unassembled WGS sequence"/>
</dbReference>
<keyword evidence="4" id="KW-0949">S-adenosyl-L-methionine</keyword>
<evidence type="ECO:0000256" key="4">
    <source>
        <dbReference type="ARBA" id="ARBA00022691"/>
    </source>
</evidence>
<evidence type="ECO:0000313" key="6">
    <source>
        <dbReference type="EMBL" id="MBE5024843.1"/>
    </source>
</evidence>
<dbReference type="InterPro" id="IPR029063">
    <property type="entry name" value="SAM-dependent_MTases_sf"/>
</dbReference>
<keyword evidence="2" id="KW-0489">Methyltransferase</keyword>
<evidence type="ECO:0000259" key="5">
    <source>
        <dbReference type="Pfam" id="PF01555"/>
    </source>
</evidence>
<dbReference type="PIRSF" id="PIRSF015855">
    <property type="entry name" value="TypeIII_Mtase_mKpnI"/>
    <property type="match status" value="1"/>
</dbReference>
<keyword evidence="7" id="KW-1185">Reference proteome</keyword>
<sequence length="631" mass="70968">MEKLSHVTESILDENVEKLAALFPEVVTEVREPDGSLRHTIDVDALKERVGDVAEGQRERYQFTWPGKREAKQEAYRQIDKCLRPCPEESVDWDTTQNLYIEGDNLDALKLLRNTYAGKVKMIYIDPPYNTGHDFIYDDDFARTKADYDAESGDYDEEGGRLVANPESNGRFHSDWCSMMYPRLLLARDLLSDDGVIFTSISRAELESLGLLLRETFGTTNEVACLTWESVTQPTNAGAAKYGAQQKSEFIYLFSRFGRRSFVLPIEEVKVGDSRYPHNGRFGKCRFEIIEKSDAGTYGRESMKFDILGQGPRPGKRWQIGEETARDLEKRGRLEIVDGIVKKAVYPEDEADKEKVTPFWTHLPSEKVGTAQSGKKELNELLEGEIGFDTVKPVTLLQYLIGKVETDSIVLDFFSGSATTAHAVMQLNAEDGGNRKFIMVQLPEVCDEKSEAAKAGYKNICEIGKERIRRAGKKIASDVEKSNRQFKLGEEPKKVPDIGFRVLKIDSSNFEDVSAEPGELSQDAMLRFSDNLKLDRTPDDLIIQVMLKKQIELSASIEKLDVDGCTVFSVDGGRLIACFDRDVSVEVMTAMAKMEPDYAVMRDASFAGDDAVSNFAEIFKNYSSITEVEVI</sequence>
<protein>
    <submittedName>
        <fullName evidence="6">Site-specific DNA-methyltransferase</fullName>
    </submittedName>
</protein>
<dbReference type="PROSITE" id="PS00092">
    <property type="entry name" value="N6_MTASE"/>
    <property type="match status" value="1"/>
</dbReference>
<evidence type="ECO:0000256" key="3">
    <source>
        <dbReference type="ARBA" id="ARBA00022679"/>
    </source>
</evidence>
<evidence type="ECO:0000313" key="7">
    <source>
        <dbReference type="Proteomes" id="UP001194273"/>
    </source>
</evidence>
<organism evidence="6 7">
    <name type="scientific">Thermophilibacter gallinarum</name>
    <dbReference type="NCBI Taxonomy" id="2779357"/>
    <lineage>
        <taxon>Bacteria</taxon>
        <taxon>Bacillati</taxon>
        <taxon>Actinomycetota</taxon>
        <taxon>Coriobacteriia</taxon>
        <taxon>Coriobacteriales</taxon>
        <taxon>Atopobiaceae</taxon>
        <taxon>Thermophilibacter</taxon>
    </lineage>
</organism>
<name>A0ABR9QUU6_9ACTN</name>
<reference evidence="6 7" key="1">
    <citation type="submission" date="2020-10" db="EMBL/GenBank/DDBJ databases">
        <title>ChiBAC.</title>
        <authorList>
            <person name="Zenner C."/>
            <person name="Hitch T.C.A."/>
            <person name="Clavel T."/>
        </authorList>
    </citation>
    <scope>NUCLEOTIDE SEQUENCE [LARGE SCALE GENOMIC DNA]</scope>
    <source>
        <strain evidence="6 7">DSM 107455</strain>
    </source>
</reference>
<accession>A0ABR9QUU6</accession>
<evidence type="ECO:0000256" key="2">
    <source>
        <dbReference type="ARBA" id="ARBA00022603"/>
    </source>
</evidence>
<comment type="caution">
    <text evidence="6">The sequence shown here is derived from an EMBL/GenBank/DDBJ whole genome shotgun (WGS) entry which is preliminary data.</text>
</comment>